<organism evidence="6 7">
    <name type="scientific">Actinomadura fibrosa</name>
    <dbReference type="NCBI Taxonomy" id="111802"/>
    <lineage>
        <taxon>Bacteria</taxon>
        <taxon>Bacillati</taxon>
        <taxon>Actinomycetota</taxon>
        <taxon>Actinomycetes</taxon>
        <taxon>Streptosporangiales</taxon>
        <taxon>Thermomonosporaceae</taxon>
        <taxon>Actinomadura</taxon>
    </lineage>
</organism>
<proteinExistence type="inferred from homology"/>
<dbReference type="Proteomes" id="UP001597063">
    <property type="component" value="Unassembled WGS sequence"/>
</dbReference>
<protein>
    <submittedName>
        <fullName evidence="6">Sigma factor-like helix-turn-helix DNA-binding protein</fullName>
    </submittedName>
</protein>
<comment type="caution">
    <text evidence="6">The sequence shown here is derived from an EMBL/GenBank/DDBJ whole genome shotgun (WGS) entry which is preliminary data.</text>
</comment>
<gene>
    <name evidence="6" type="ORF">ACFQZM_04345</name>
</gene>
<keyword evidence="2" id="KW-0805">Transcription regulation</keyword>
<dbReference type="SUPFAM" id="SSF88659">
    <property type="entry name" value="Sigma3 and sigma4 domains of RNA polymerase sigma factors"/>
    <property type="match status" value="1"/>
</dbReference>
<accession>A0ABW2XBV1</accession>
<name>A0ABW2XBV1_9ACTN</name>
<comment type="similarity">
    <text evidence="1">Belongs to the sigma-70 factor family. ECF subfamily.</text>
</comment>
<evidence type="ECO:0000256" key="1">
    <source>
        <dbReference type="ARBA" id="ARBA00010641"/>
    </source>
</evidence>
<feature type="domain" description="RNA polymerase sigma factor 70 region 4 type 2" evidence="5">
    <location>
        <begin position="54"/>
        <end position="92"/>
    </location>
</feature>
<dbReference type="InterPro" id="IPR013249">
    <property type="entry name" value="RNA_pol_sigma70_r4_t2"/>
</dbReference>
<sequence>MSDDNAKVCDELPERPHERLERLVSLLAEGVDELRRLEPLPRVRAKEPLATLAREVIGSLAAVQRKAFREARTDGLTLTQIADRLGVSVQAVLQVLKKRPHD</sequence>
<evidence type="ECO:0000313" key="6">
    <source>
        <dbReference type="EMBL" id="MFD0683716.1"/>
    </source>
</evidence>
<dbReference type="InterPro" id="IPR036388">
    <property type="entry name" value="WH-like_DNA-bd_sf"/>
</dbReference>
<dbReference type="Gene3D" id="1.10.10.10">
    <property type="entry name" value="Winged helix-like DNA-binding domain superfamily/Winged helix DNA-binding domain"/>
    <property type="match status" value="1"/>
</dbReference>
<dbReference type="RefSeq" id="WP_131754779.1">
    <property type="nucleotide sequence ID" value="NZ_CAACUY010000001.1"/>
</dbReference>
<reference evidence="7" key="1">
    <citation type="journal article" date="2019" name="Int. J. Syst. Evol. Microbiol.">
        <title>The Global Catalogue of Microorganisms (GCM) 10K type strain sequencing project: providing services to taxonomists for standard genome sequencing and annotation.</title>
        <authorList>
            <consortium name="The Broad Institute Genomics Platform"/>
            <consortium name="The Broad Institute Genome Sequencing Center for Infectious Disease"/>
            <person name="Wu L."/>
            <person name="Ma J."/>
        </authorList>
    </citation>
    <scope>NUCLEOTIDE SEQUENCE [LARGE SCALE GENOMIC DNA]</scope>
    <source>
        <strain evidence="7">JCM 9371</strain>
    </source>
</reference>
<keyword evidence="4" id="KW-0804">Transcription</keyword>
<evidence type="ECO:0000256" key="2">
    <source>
        <dbReference type="ARBA" id="ARBA00023015"/>
    </source>
</evidence>
<keyword evidence="7" id="KW-1185">Reference proteome</keyword>
<dbReference type="InterPro" id="IPR013324">
    <property type="entry name" value="RNA_pol_sigma_r3/r4-like"/>
</dbReference>
<dbReference type="Pfam" id="PF08281">
    <property type="entry name" value="Sigma70_r4_2"/>
    <property type="match status" value="1"/>
</dbReference>
<evidence type="ECO:0000256" key="3">
    <source>
        <dbReference type="ARBA" id="ARBA00023082"/>
    </source>
</evidence>
<keyword evidence="3" id="KW-0731">Sigma factor</keyword>
<evidence type="ECO:0000313" key="7">
    <source>
        <dbReference type="Proteomes" id="UP001597063"/>
    </source>
</evidence>
<dbReference type="EMBL" id="JBHTGP010000003">
    <property type="protein sequence ID" value="MFD0683716.1"/>
    <property type="molecule type" value="Genomic_DNA"/>
</dbReference>
<evidence type="ECO:0000256" key="4">
    <source>
        <dbReference type="ARBA" id="ARBA00023163"/>
    </source>
</evidence>
<evidence type="ECO:0000259" key="5">
    <source>
        <dbReference type="Pfam" id="PF08281"/>
    </source>
</evidence>